<reference evidence="1" key="1">
    <citation type="submission" date="2022-12" db="EMBL/GenBank/DDBJ databases">
        <authorList>
            <person name="Alioto T."/>
            <person name="Alioto T."/>
            <person name="Gomez Garrido J."/>
        </authorList>
    </citation>
    <scope>NUCLEOTIDE SEQUENCE</scope>
</reference>
<evidence type="ECO:0000313" key="1">
    <source>
        <dbReference type="EMBL" id="CAI5785368.1"/>
    </source>
</evidence>
<name>A0AA35KXI9_9SAUR</name>
<evidence type="ECO:0000313" key="2">
    <source>
        <dbReference type="Proteomes" id="UP001178461"/>
    </source>
</evidence>
<proteinExistence type="predicted"/>
<gene>
    <name evidence="1" type="ORF">PODLI_1B003912</name>
</gene>
<accession>A0AA35KXI9</accession>
<protein>
    <submittedName>
        <fullName evidence="1">Uncharacterized protein</fullName>
    </submittedName>
</protein>
<keyword evidence="2" id="KW-1185">Reference proteome</keyword>
<sequence length="95" mass="10807">MIANLHNLNLQMGNCQSVELLNVIPLPLFQVITRKHLEYLWRPYGPYVVKAVKTSGNQNNYSGQETSEVNTVNLLAMCTEAEEPKLYLAKKKKNT</sequence>
<dbReference type="AlphaFoldDB" id="A0AA35KXI9"/>
<dbReference type="Proteomes" id="UP001178461">
    <property type="component" value="Chromosome 10"/>
</dbReference>
<organism evidence="1 2">
    <name type="scientific">Podarcis lilfordi</name>
    <name type="common">Lilford's wall lizard</name>
    <dbReference type="NCBI Taxonomy" id="74358"/>
    <lineage>
        <taxon>Eukaryota</taxon>
        <taxon>Metazoa</taxon>
        <taxon>Chordata</taxon>
        <taxon>Craniata</taxon>
        <taxon>Vertebrata</taxon>
        <taxon>Euteleostomi</taxon>
        <taxon>Lepidosauria</taxon>
        <taxon>Squamata</taxon>
        <taxon>Bifurcata</taxon>
        <taxon>Unidentata</taxon>
        <taxon>Episquamata</taxon>
        <taxon>Laterata</taxon>
        <taxon>Lacertibaenia</taxon>
        <taxon>Lacertidae</taxon>
        <taxon>Podarcis</taxon>
    </lineage>
</organism>
<dbReference type="EMBL" id="OX395135">
    <property type="protein sequence ID" value="CAI5785368.1"/>
    <property type="molecule type" value="Genomic_DNA"/>
</dbReference>